<name>A0A4Y7INN6_PAPSO</name>
<organism evidence="1 2">
    <name type="scientific">Papaver somniferum</name>
    <name type="common">Opium poppy</name>
    <dbReference type="NCBI Taxonomy" id="3469"/>
    <lineage>
        <taxon>Eukaryota</taxon>
        <taxon>Viridiplantae</taxon>
        <taxon>Streptophyta</taxon>
        <taxon>Embryophyta</taxon>
        <taxon>Tracheophyta</taxon>
        <taxon>Spermatophyta</taxon>
        <taxon>Magnoliopsida</taxon>
        <taxon>Ranunculales</taxon>
        <taxon>Papaveraceae</taxon>
        <taxon>Papaveroideae</taxon>
        <taxon>Papaver</taxon>
    </lineage>
</organism>
<keyword evidence="2" id="KW-1185">Reference proteome</keyword>
<dbReference type="Proteomes" id="UP000316621">
    <property type="component" value="Chromosome 2"/>
</dbReference>
<sequence length="19" mass="2267">MFYYIKLKREKGCTTVAQS</sequence>
<accession>A0A4Y7INN6</accession>
<reference evidence="1 2" key="1">
    <citation type="journal article" date="2018" name="Science">
        <title>The opium poppy genome and morphinan production.</title>
        <authorList>
            <person name="Guo L."/>
            <person name="Winzer T."/>
            <person name="Yang X."/>
            <person name="Li Y."/>
            <person name="Ning Z."/>
            <person name="He Z."/>
            <person name="Teodor R."/>
            <person name="Lu Y."/>
            <person name="Bowser T.A."/>
            <person name="Graham I.A."/>
            <person name="Ye K."/>
        </authorList>
    </citation>
    <scope>NUCLEOTIDE SEQUENCE [LARGE SCALE GENOMIC DNA]</scope>
    <source>
        <strain evidence="2">cv. HN1</strain>
        <tissue evidence="1">Leaves</tissue>
    </source>
</reference>
<dbReference type="AlphaFoldDB" id="A0A4Y7INN6"/>
<gene>
    <name evidence="1" type="ORF">C5167_018920</name>
</gene>
<evidence type="ECO:0000313" key="2">
    <source>
        <dbReference type="Proteomes" id="UP000316621"/>
    </source>
</evidence>
<protein>
    <submittedName>
        <fullName evidence="1">Uncharacterized protein</fullName>
    </submittedName>
</protein>
<dbReference type="Gramene" id="RZC50493">
    <property type="protein sequence ID" value="RZC50493"/>
    <property type="gene ID" value="C5167_018920"/>
</dbReference>
<dbReference type="EMBL" id="CM010716">
    <property type="protein sequence ID" value="RZC50493.1"/>
    <property type="molecule type" value="Genomic_DNA"/>
</dbReference>
<proteinExistence type="predicted"/>
<evidence type="ECO:0000313" key="1">
    <source>
        <dbReference type="EMBL" id="RZC50493.1"/>
    </source>
</evidence>